<dbReference type="PANTHER" id="PTHR10424:SF82">
    <property type="entry name" value="ENVELOPE GLYCOPROTEIN-RELATED"/>
    <property type="match status" value="1"/>
</dbReference>
<keyword evidence="1" id="KW-1133">Transmembrane helix</keyword>
<dbReference type="Pfam" id="PF00429">
    <property type="entry name" value="TLV_coat"/>
    <property type="match status" value="1"/>
</dbReference>
<organism evidence="2 3">
    <name type="scientific">Campylorhamphus procurvoides</name>
    <dbReference type="NCBI Taxonomy" id="190295"/>
    <lineage>
        <taxon>Eukaryota</taxon>
        <taxon>Metazoa</taxon>
        <taxon>Chordata</taxon>
        <taxon>Craniata</taxon>
        <taxon>Vertebrata</taxon>
        <taxon>Euteleostomi</taxon>
        <taxon>Archelosauria</taxon>
        <taxon>Archosauria</taxon>
        <taxon>Dinosauria</taxon>
        <taxon>Saurischia</taxon>
        <taxon>Theropoda</taxon>
        <taxon>Coelurosauria</taxon>
        <taxon>Aves</taxon>
        <taxon>Neognathae</taxon>
        <taxon>Neoaves</taxon>
        <taxon>Telluraves</taxon>
        <taxon>Australaves</taxon>
        <taxon>Passeriformes</taxon>
        <taxon>Dendrocolaptidae</taxon>
        <taxon>Campylorhamphus</taxon>
    </lineage>
</organism>
<feature type="non-terminal residue" evidence="2">
    <location>
        <position position="1"/>
    </location>
</feature>
<accession>A0A851MLT5</accession>
<name>A0A851MLT5_9DEND</name>
<dbReference type="InterPro" id="IPR018154">
    <property type="entry name" value="TLV/ENV_coat_polyprotein"/>
</dbReference>
<dbReference type="OrthoDB" id="9633697at2759"/>
<protein>
    <submittedName>
        <fullName evidence="2">ENV1 protein</fullName>
    </submittedName>
</protein>
<feature type="transmembrane region" description="Helical" evidence="1">
    <location>
        <begin position="90"/>
        <end position="112"/>
    </location>
</feature>
<feature type="transmembrane region" description="Helical" evidence="1">
    <location>
        <begin position="217"/>
        <end position="248"/>
    </location>
</feature>
<feature type="non-terminal residue" evidence="2">
    <location>
        <position position="279"/>
    </location>
</feature>
<dbReference type="Proteomes" id="UP000614027">
    <property type="component" value="Unassembled WGS sequence"/>
</dbReference>
<evidence type="ECO:0000313" key="3">
    <source>
        <dbReference type="Proteomes" id="UP000614027"/>
    </source>
</evidence>
<dbReference type="PANTHER" id="PTHR10424">
    <property type="entry name" value="VIRAL ENVELOPE PROTEIN"/>
    <property type="match status" value="1"/>
</dbReference>
<gene>
    <name evidence="2" type="primary">Env1_2</name>
    <name evidence="2" type="ORF">CAMPRO_R15307</name>
</gene>
<dbReference type="Gene3D" id="1.10.287.210">
    <property type="match status" value="1"/>
</dbReference>
<reference evidence="2" key="1">
    <citation type="submission" date="2019-09" db="EMBL/GenBank/DDBJ databases">
        <title>Bird 10,000 Genomes (B10K) Project - Family phase.</title>
        <authorList>
            <person name="Zhang G."/>
        </authorList>
    </citation>
    <scope>NUCLEOTIDE SEQUENCE</scope>
    <source>
        <strain evidence="2">B10K-DU-001-09</strain>
        <tissue evidence="2">Muscle</tissue>
    </source>
</reference>
<comment type="caution">
    <text evidence="2">The sequence shown here is derived from an EMBL/GenBank/DDBJ whole genome shotgun (WGS) entry which is preliminary data.</text>
</comment>
<sequence>YQPLCNLTVTNTNIKKHKDQRDKWAIPTPGAKWVCSDIGVTPCISLNVFNQSQFCIQVIIVPRLIYHTSEEIIRHFEGDRKRQKREPITVITLATLLIAGGVGAGTGIASLVKGQELQNLQMAVDEDLGKIEQSIQNLATSIKSLSEVVLQNRRGLDLLFLQEGGLCVALNEECCSFADHTGVVQDAMSELRKRLDQHKKDREAGKSWYENWFNVSLWFTTLLSAIAGPLLLLILGLIFGPCLLQYILRFIKKRFEMTKLLILTTQVRAQYESVSTDTE</sequence>
<keyword evidence="1" id="KW-0812">Transmembrane</keyword>
<dbReference type="EMBL" id="WBMV01004989">
    <property type="protein sequence ID" value="NXC31041.1"/>
    <property type="molecule type" value="Genomic_DNA"/>
</dbReference>
<dbReference type="SUPFAM" id="SSF58069">
    <property type="entry name" value="Virus ectodomain"/>
    <property type="match status" value="1"/>
</dbReference>
<proteinExistence type="predicted"/>
<keyword evidence="3" id="KW-1185">Reference proteome</keyword>
<evidence type="ECO:0000256" key="1">
    <source>
        <dbReference type="SAM" id="Phobius"/>
    </source>
</evidence>
<evidence type="ECO:0000313" key="2">
    <source>
        <dbReference type="EMBL" id="NXC31041.1"/>
    </source>
</evidence>
<dbReference type="AlphaFoldDB" id="A0A851MLT5"/>
<keyword evidence="1" id="KW-0472">Membrane</keyword>
<dbReference type="CDD" id="cd09851">
    <property type="entry name" value="HTLV-1-like_HR1-HR2"/>
    <property type="match status" value="1"/>
</dbReference>